<dbReference type="EMBL" id="QJVD01000051">
    <property type="protein sequence ID" value="PYI64444.1"/>
    <property type="molecule type" value="Genomic_DNA"/>
</dbReference>
<dbReference type="Proteomes" id="UP000247832">
    <property type="component" value="Unassembled WGS sequence"/>
</dbReference>
<comment type="caution">
    <text evidence="1">The sequence shown here is derived from an EMBL/GenBank/DDBJ whole genome shotgun (WGS) entry which is preliminary data.</text>
</comment>
<gene>
    <name evidence="1" type="ORF">CVV68_21915</name>
</gene>
<keyword evidence="2" id="KW-1185">Reference proteome</keyword>
<organism evidence="1 2">
    <name type="scientific">Arthrobacter livingstonensis</name>
    <dbReference type="NCBI Taxonomy" id="670078"/>
    <lineage>
        <taxon>Bacteria</taxon>
        <taxon>Bacillati</taxon>
        <taxon>Actinomycetota</taxon>
        <taxon>Actinomycetes</taxon>
        <taxon>Micrococcales</taxon>
        <taxon>Micrococcaceae</taxon>
        <taxon>Arthrobacter</taxon>
    </lineage>
</organism>
<reference evidence="1 2" key="1">
    <citation type="submission" date="2018-05" db="EMBL/GenBank/DDBJ databases">
        <title>Genetic diversity of glacier-inhabiting Cryobacterium bacteria in China and description of Cryobacterium mengkeensis sp. nov. and Arthrobacter glacialis sp. nov.</title>
        <authorList>
            <person name="Liu Q."/>
            <person name="Xin Y.-H."/>
        </authorList>
    </citation>
    <scope>NUCLEOTIDE SEQUENCE [LARGE SCALE GENOMIC DNA]</scope>
    <source>
        <strain evidence="1 2">LI2</strain>
    </source>
</reference>
<name>A0A2V5L2U0_9MICC</name>
<evidence type="ECO:0000313" key="1">
    <source>
        <dbReference type="EMBL" id="PYI64444.1"/>
    </source>
</evidence>
<accession>A0A2V5L2U0</accession>
<proteinExistence type="predicted"/>
<dbReference type="AlphaFoldDB" id="A0A2V5L2U0"/>
<sequence>MDELVFSVTGVCFESPWGVGERLGESIPAQSCHNGLLASGYISEECGVGGLSVLFLDQGQLNDQFPSRCLTKIAIPSPGGIPGFDFLHPRIVVRRRGEILHP</sequence>
<protein>
    <submittedName>
        <fullName evidence="1">Uncharacterized protein</fullName>
    </submittedName>
</protein>
<evidence type="ECO:0000313" key="2">
    <source>
        <dbReference type="Proteomes" id="UP000247832"/>
    </source>
</evidence>